<dbReference type="InterPro" id="IPR036291">
    <property type="entry name" value="NAD(P)-bd_dom_sf"/>
</dbReference>
<name>A0A5B8KXR9_9HYPH</name>
<evidence type="ECO:0000259" key="1">
    <source>
        <dbReference type="Pfam" id="PF01370"/>
    </source>
</evidence>
<accession>A0A5B8KXR9</accession>
<organism evidence="2 3">
    <name type="scientific">Nitratireductor mangrovi</name>
    <dbReference type="NCBI Taxonomy" id="2599600"/>
    <lineage>
        <taxon>Bacteria</taxon>
        <taxon>Pseudomonadati</taxon>
        <taxon>Pseudomonadota</taxon>
        <taxon>Alphaproteobacteria</taxon>
        <taxon>Hyphomicrobiales</taxon>
        <taxon>Phyllobacteriaceae</taxon>
        <taxon>Nitratireductor</taxon>
    </lineage>
</organism>
<dbReference type="Gene3D" id="3.40.50.720">
    <property type="entry name" value="NAD(P)-binding Rossmann-like Domain"/>
    <property type="match status" value="1"/>
</dbReference>
<dbReference type="RefSeq" id="WP_146299053.1">
    <property type="nucleotide sequence ID" value="NZ_CP042301.2"/>
</dbReference>
<sequence length="326" mass="36309">MKLLITGATGKVGSHFLPAFLASGRFAGAEVVAICHNRDLPPHDRLTVIKGSLSERATVVKAMTGVSHVVHMAAVKESPDLVIDVAVKGMFHLLEAFRASPSAKQFILIGGDCSVGHIFHRYDTPVTETSPRRAYPGCYALTKVIEEVMLEQYQIQYGINACCLRAPWIMEKDDFRYALSFGEEQFGGPPWGELLPQAEVARLSGQQVVPLMLDERGTPLKRNFVHVSDVVGAIMAAIDNPATNGELFNISMDEPVDYGRVAEYLKDTRGYSAIEIPTRFFSNWLDNAKARLWLGWRPVYELGPLIEDAWNYVRAQNDPRQIWYPG</sequence>
<reference evidence="2" key="1">
    <citation type="submission" date="2020-04" db="EMBL/GenBank/DDBJ databases">
        <title>Nitratireductor sp. nov. isolated from mangrove soil.</title>
        <authorList>
            <person name="Ye Y."/>
        </authorList>
    </citation>
    <scope>NUCLEOTIDE SEQUENCE</scope>
    <source>
        <strain evidence="2">SY7</strain>
    </source>
</reference>
<dbReference type="InterPro" id="IPR050177">
    <property type="entry name" value="Lipid_A_modif_metabolic_enz"/>
</dbReference>
<dbReference type="OrthoDB" id="9798669at2"/>
<dbReference type="AlphaFoldDB" id="A0A5B8KXR9"/>
<keyword evidence="3" id="KW-1185">Reference proteome</keyword>
<dbReference type="PANTHER" id="PTHR43245">
    <property type="entry name" value="BIFUNCTIONAL POLYMYXIN RESISTANCE PROTEIN ARNA"/>
    <property type="match status" value="1"/>
</dbReference>
<evidence type="ECO:0000313" key="3">
    <source>
        <dbReference type="Proteomes" id="UP000321389"/>
    </source>
</evidence>
<dbReference type="KEGG" id="niy:FQ775_08445"/>
<feature type="domain" description="NAD-dependent epimerase/dehydratase" evidence="1">
    <location>
        <begin position="4"/>
        <end position="166"/>
    </location>
</feature>
<dbReference type="Pfam" id="PF01370">
    <property type="entry name" value="Epimerase"/>
    <property type="match status" value="1"/>
</dbReference>
<dbReference type="SUPFAM" id="SSF51735">
    <property type="entry name" value="NAD(P)-binding Rossmann-fold domains"/>
    <property type="match status" value="1"/>
</dbReference>
<evidence type="ECO:0000313" key="2">
    <source>
        <dbReference type="EMBL" id="QDZ00405.1"/>
    </source>
</evidence>
<dbReference type="Proteomes" id="UP000321389">
    <property type="component" value="Chromosome"/>
</dbReference>
<gene>
    <name evidence="2" type="ORF">FQ775_08445</name>
</gene>
<protein>
    <submittedName>
        <fullName evidence="2">NAD(P)-dependent oxidoreductase</fullName>
    </submittedName>
</protein>
<dbReference type="EMBL" id="CP042301">
    <property type="protein sequence ID" value="QDZ00405.1"/>
    <property type="molecule type" value="Genomic_DNA"/>
</dbReference>
<dbReference type="InterPro" id="IPR001509">
    <property type="entry name" value="Epimerase_deHydtase"/>
</dbReference>
<proteinExistence type="predicted"/>